<protein>
    <submittedName>
        <fullName evidence="2">Alpha/beta fold hydrolase</fullName>
    </submittedName>
</protein>
<feature type="domain" description="AB hydrolase-1" evidence="1">
    <location>
        <begin position="44"/>
        <end position="273"/>
    </location>
</feature>
<dbReference type="Proteomes" id="UP000501452">
    <property type="component" value="Chromosome"/>
</dbReference>
<sequence length="283" mass="30353">MGAAAARVVPFGLANHGRRTSVEKIASKDGTPIAYERGGEGTPLVLVHGTSSDHTTTWPFVLPALEERCAVYAVDRRGRGESADSANYSIEREFEDIAAVVDSIGGAVDLLGHSYGALCALEAALLTDKVRGLILYEGDISTPNARILPLEAVERMEALLAEDDRDGVITSLLELAGLSPEEISHLRSQPSWERRLANAHTVPREVRANRDYVFEAPRFEGLASPTLLLVGGESPDHERADAETLARTLPNASITILAGQGHAAILTAPELFVGEVLKFIETL</sequence>
<reference evidence="2 3" key="1">
    <citation type="submission" date="2019-10" db="EMBL/GenBank/DDBJ databases">
        <title>Rubrobacter sp nov SCSIO 52090 isolated from a deep-sea sediment in the South China Sea.</title>
        <authorList>
            <person name="Chen R.W."/>
        </authorList>
    </citation>
    <scope>NUCLEOTIDE SEQUENCE [LARGE SCALE GENOMIC DNA]</scope>
    <source>
        <strain evidence="2 3">SCSIO 52909</strain>
    </source>
</reference>
<dbReference type="PANTHER" id="PTHR43798">
    <property type="entry name" value="MONOACYLGLYCEROL LIPASE"/>
    <property type="match status" value="1"/>
</dbReference>
<keyword evidence="2" id="KW-0378">Hydrolase</keyword>
<dbReference type="AlphaFoldDB" id="A0A6G8QCX8"/>
<dbReference type="Pfam" id="PF12697">
    <property type="entry name" value="Abhydrolase_6"/>
    <property type="match status" value="1"/>
</dbReference>
<dbReference type="KEGG" id="rub:GBA63_17845"/>
<name>A0A6G8QCX8_9ACTN</name>
<dbReference type="InterPro" id="IPR029058">
    <property type="entry name" value="AB_hydrolase_fold"/>
</dbReference>
<gene>
    <name evidence="2" type="ORF">GBA63_17845</name>
</gene>
<dbReference type="GO" id="GO:0016787">
    <property type="term" value="F:hydrolase activity"/>
    <property type="evidence" value="ECO:0007669"/>
    <property type="project" value="UniProtKB-KW"/>
</dbReference>
<evidence type="ECO:0000313" key="3">
    <source>
        <dbReference type="Proteomes" id="UP000501452"/>
    </source>
</evidence>
<evidence type="ECO:0000259" key="1">
    <source>
        <dbReference type="Pfam" id="PF12697"/>
    </source>
</evidence>
<accession>A0A6G8QCX8</accession>
<dbReference type="EMBL" id="CP045119">
    <property type="protein sequence ID" value="QIN84303.1"/>
    <property type="molecule type" value="Genomic_DNA"/>
</dbReference>
<proteinExistence type="predicted"/>
<evidence type="ECO:0000313" key="2">
    <source>
        <dbReference type="EMBL" id="QIN84303.1"/>
    </source>
</evidence>
<dbReference type="InterPro" id="IPR050266">
    <property type="entry name" value="AB_hydrolase_sf"/>
</dbReference>
<dbReference type="SUPFAM" id="SSF53474">
    <property type="entry name" value="alpha/beta-Hydrolases"/>
    <property type="match status" value="1"/>
</dbReference>
<keyword evidence="3" id="KW-1185">Reference proteome</keyword>
<dbReference type="InterPro" id="IPR000073">
    <property type="entry name" value="AB_hydrolase_1"/>
</dbReference>
<dbReference type="Gene3D" id="3.40.50.1820">
    <property type="entry name" value="alpha/beta hydrolase"/>
    <property type="match status" value="1"/>
</dbReference>
<organism evidence="2 3">
    <name type="scientific">Rubrobacter tropicus</name>
    <dbReference type="NCBI Taxonomy" id="2653851"/>
    <lineage>
        <taxon>Bacteria</taxon>
        <taxon>Bacillati</taxon>
        <taxon>Actinomycetota</taxon>
        <taxon>Rubrobacteria</taxon>
        <taxon>Rubrobacterales</taxon>
        <taxon>Rubrobacteraceae</taxon>
        <taxon>Rubrobacter</taxon>
    </lineage>
</organism>